<dbReference type="AlphaFoldDB" id="A0A1Y1VUA2"/>
<dbReference type="OrthoDB" id="2128074at2759"/>
<reference evidence="2 3" key="2">
    <citation type="submission" date="2016-08" db="EMBL/GenBank/DDBJ databases">
        <title>Pervasive Adenine N6-methylation of Active Genes in Fungi.</title>
        <authorList>
            <consortium name="DOE Joint Genome Institute"/>
            <person name="Mondo S.J."/>
            <person name="Dannebaum R.O."/>
            <person name="Kuo R.C."/>
            <person name="Labutti K."/>
            <person name="Haridas S."/>
            <person name="Kuo A."/>
            <person name="Salamov A."/>
            <person name="Ahrendt S.R."/>
            <person name="Lipzen A."/>
            <person name="Sullivan W."/>
            <person name="Andreopoulos W.B."/>
            <person name="Clum A."/>
            <person name="Lindquist E."/>
            <person name="Daum C."/>
            <person name="Ramamoorthy G.K."/>
            <person name="Gryganskyi A."/>
            <person name="Culley D."/>
            <person name="Magnuson J.K."/>
            <person name="James T.Y."/>
            <person name="O'Malley M.A."/>
            <person name="Stajich J.E."/>
            <person name="Spatafora J.W."/>
            <person name="Visel A."/>
            <person name="Grigoriev I.V."/>
        </authorList>
    </citation>
    <scope>NUCLEOTIDE SEQUENCE [LARGE SCALE GENOMIC DNA]</scope>
    <source>
        <strain evidence="2 3">S4</strain>
    </source>
</reference>
<evidence type="ECO:0000313" key="3">
    <source>
        <dbReference type="Proteomes" id="UP000193944"/>
    </source>
</evidence>
<sequence>MKLKKPITYYLLLIFITLQVIGSISVVIYWIVTGSHILNMTVMICYLLQIPFGTIGIWSLFIYNRHVLMIYAIVNVVLGLYASVICIYNGNRIETLDCRNRNAYDIQRVNYCERMELSLWSNISFISYSTLCIYLTVKYITVDLYYPVWIYPLNIKNNVTDIDKYMESLSNKSLRKKRKINI</sequence>
<name>A0A1Y1VUA2_9FUNG</name>
<comment type="caution">
    <text evidence="2">The sequence shown here is derived from an EMBL/GenBank/DDBJ whole genome shotgun (WGS) entry which is preliminary data.</text>
</comment>
<gene>
    <name evidence="2" type="ORF">BCR32DRAFT_297899</name>
</gene>
<dbReference type="Proteomes" id="UP000193944">
    <property type="component" value="Unassembled WGS sequence"/>
</dbReference>
<proteinExistence type="predicted"/>
<feature type="transmembrane region" description="Helical" evidence="1">
    <location>
        <begin position="7"/>
        <end position="31"/>
    </location>
</feature>
<keyword evidence="1" id="KW-1133">Transmembrane helix</keyword>
<feature type="transmembrane region" description="Helical" evidence="1">
    <location>
        <begin position="68"/>
        <end position="90"/>
    </location>
</feature>
<accession>A0A1Y1VUA2</accession>
<keyword evidence="1" id="KW-0812">Transmembrane</keyword>
<organism evidence="2 3">
    <name type="scientific">Anaeromyces robustus</name>
    <dbReference type="NCBI Taxonomy" id="1754192"/>
    <lineage>
        <taxon>Eukaryota</taxon>
        <taxon>Fungi</taxon>
        <taxon>Fungi incertae sedis</taxon>
        <taxon>Chytridiomycota</taxon>
        <taxon>Chytridiomycota incertae sedis</taxon>
        <taxon>Neocallimastigomycetes</taxon>
        <taxon>Neocallimastigales</taxon>
        <taxon>Neocallimastigaceae</taxon>
        <taxon>Anaeromyces</taxon>
    </lineage>
</organism>
<protein>
    <submittedName>
        <fullName evidence="2">Uncharacterized protein</fullName>
    </submittedName>
</protein>
<dbReference type="EMBL" id="MCFG01000491">
    <property type="protein sequence ID" value="ORX64890.1"/>
    <property type="molecule type" value="Genomic_DNA"/>
</dbReference>
<reference evidence="2 3" key="1">
    <citation type="submission" date="2016-08" db="EMBL/GenBank/DDBJ databases">
        <title>A Parts List for Fungal Cellulosomes Revealed by Comparative Genomics.</title>
        <authorList>
            <consortium name="DOE Joint Genome Institute"/>
            <person name="Haitjema C.H."/>
            <person name="Gilmore S.P."/>
            <person name="Henske J.K."/>
            <person name="Solomon K.V."/>
            <person name="De Groot R."/>
            <person name="Kuo A."/>
            <person name="Mondo S.J."/>
            <person name="Salamov A.A."/>
            <person name="Labutti K."/>
            <person name="Zhao Z."/>
            <person name="Chiniquy J."/>
            <person name="Barry K."/>
            <person name="Brewer H.M."/>
            <person name="Purvine S.O."/>
            <person name="Wright A.T."/>
            <person name="Boxma B."/>
            <person name="Van Alen T."/>
            <person name="Hackstein J.H."/>
            <person name="Baker S.E."/>
            <person name="Grigoriev I.V."/>
            <person name="O'Malley M.A."/>
        </authorList>
    </citation>
    <scope>NUCLEOTIDE SEQUENCE [LARGE SCALE GENOMIC DNA]</scope>
    <source>
        <strain evidence="2 3">S4</strain>
    </source>
</reference>
<evidence type="ECO:0000256" key="1">
    <source>
        <dbReference type="SAM" id="Phobius"/>
    </source>
</evidence>
<keyword evidence="3" id="KW-1185">Reference proteome</keyword>
<keyword evidence="1" id="KW-0472">Membrane</keyword>
<feature type="transmembrane region" description="Helical" evidence="1">
    <location>
        <begin position="37"/>
        <end position="61"/>
    </location>
</feature>
<evidence type="ECO:0000313" key="2">
    <source>
        <dbReference type="EMBL" id="ORX64890.1"/>
    </source>
</evidence>